<reference evidence="2" key="1">
    <citation type="journal article" date="2015" name="Nature">
        <title>Complex archaea that bridge the gap between prokaryotes and eukaryotes.</title>
        <authorList>
            <person name="Spang A."/>
            <person name="Saw J.H."/>
            <person name="Jorgensen S.L."/>
            <person name="Zaremba-Niedzwiedzka K."/>
            <person name="Martijn J."/>
            <person name="Lind A.E."/>
            <person name="van Eijk R."/>
            <person name="Schleper C."/>
            <person name="Guy L."/>
            <person name="Ettema T.J."/>
        </authorList>
    </citation>
    <scope>NUCLEOTIDE SEQUENCE</scope>
</reference>
<dbReference type="Gene3D" id="2.160.20.10">
    <property type="entry name" value="Single-stranded right-handed beta-helix, Pectin lyase-like"/>
    <property type="match status" value="1"/>
</dbReference>
<dbReference type="EMBL" id="LAZR01001499">
    <property type="protein sequence ID" value="KKN43637.1"/>
    <property type="molecule type" value="Genomic_DNA"/>
</dbReference>
<dbReference type="InterPro" id="IPR012334">
    <property type="entry name" value="Pectin_lyas_fold"/>
</dbReference>
<feature type="domain" description="Rhamnogalacturonase A/B/Epimerase-like pectate lyase" evidence="1">
    <location>
        <begin position="189"/>
        <end position="246"/>
    </location>
</feature>
<organism evidence="2">
    <name type="scientific">marine sediment metagenome</name>
    <dbReference type="NCBI Taxonomy" id="412755"/>
    <lineage>
        <taxon>unclassified sequences</taxon>
        <taxon>metagenomes</taxon>
        <taxon>ecological metagenomes</taxon>
    </lineage>
</organism>
<sequence length="762" mass="82116">MNKAITDGLLLTPAAYVNGLDAYSSGDGTAGSDTYANAINAAFIPADQDFGGSLELIKTQSTQKLRYMGQTPLLPGCYLRITARVKAISGNLPTVRMAGYPALGDGSRVGGLVEYGPSVQLTSYGEVVEVSAIVGSGLRGGVDMVWGMAPVYGHFGLDLTGQNGGVVRIDDLQVEDVTSVFLRDMLAQVDVRDYGAVGDGVTDDTTAFVAANTDAQGRTVLVPKGVYLLNGDVTFDAPTRFEGTVTMPVAAVLLLRQNFDLPHYIDAFDNEEIAFRKAFQALLNNADHDSLDLGGRKVSVTGPIDMQAATPERTSYSTRRVIRNGQLEAAASGAWDTVIVDSQATYAPSDARKLTNVLNVANVPVGALVTGGGVGREIYVRSKNIATQEITLNAPLFDAAGTQNFSFSRFQYMLDFSNYSSLSKFVLSDVELQCNNVASAINLAPAGTIFHVRDCFISRPKDRGITSSGGGCQGMFVDRCQFLSSEDAMAVSDRKSIAINCNANDVKLRDNRATRFRHFALLGGQNNIVSGNHFFQGDTVNNGVRSAGLIIAAQHTASVISGNYVDNCFIEWTNEQDAAPEYSSEYSFSALSITGNIFLSGEVAPWFSYIVVKPHGAGHVINGLTINDNRFRSINGFIDRVERIDTSFADMDYSKLRNIEMSGNSFHGISNPVSNPVQVEHTQASLAQTWIIDIADRFPFGAWAIAVDSLTMDGPVRDASNVAQHTTPYVMTDQGVNRNLFHLVWNASVKGSVFLQARIDKR</sequence>
<proteinExistence type="predicted"/>
<dbReference type="AlphaFoldDB" id="A0A0F9R353"/>
<dbReference type="Pfam" id="PF12708">
    <property type="entry name" value="Pect-lyase_RHGA_epim"/>
    <property type="match status" value="1"/>
</dbReference>
<dbReference type="SUPFAM" id="SSF51126">
    <property type="entry name" value="Pectin lyase-like"/>
    <property type="match status" value="1"/>
</dbReference>
<comment type="caution">
    <text evidence="2">The sequence shown here is derived from an EMBL/GenBank/DDBJ whole genome shotgun (WGS) entry which is preliminary data.</text>
</comment>
<dbReference type="InterPro" id="IPR011050">
    <property type="entry name" value="Pectin_lyase_fold/virulence"/>
</dbReference>
<evidence type="ECO:0000259" key="1">
    <source>
        <dbReference type="Pfam" id="PF12708"/>
    </source>
</evidence>
<name>A0A0F9R353_9ZZZZ</name>
<accession>A0A0F9R353</accession>
<evidence type="ECO:0000313" key="2">
    <source>
        <dbReference type="EMBL" id="KKN43637.1"/>
    </source>
</evidence>
<protein>
    <recommendedName>
        <fullName evidence="1">Rhamnogalacturonase A/B/Epimerase-like pectate lyase domain-containing protein</fullName>
    </recommendedName>
</protein>
<dbReference type="InterPro" id="IPR024535">
    <property type="entry name" value="RHGA/B-epi-like_pectate_lyase"/>
</dbReference>
<gene>
    <name evidence="2" type="ORF">LCGC14_0701090</name>
</gene>